<dbReference type="VEuPathDB" id="FungiDB:VP01_3986g1"/>
<dbReference type="AlphaFoldDB" id="A0A0L6US55"/>
<dbReference type="EMBL" id="LAVV01009041">
    <property type="protein sequence ID" value="KNZ51361.1"/>
    <property type="molecule type" value="Genomic_DNA"/>
</dbReference>
<feature type="transmembrane region" description="Helical" evidence="1">
    <location>
        <begin position="504"/>
        <end position="520"/>
    </location>
</feature>
<gene>
    <name evidence="2" type="ORF">VP01_3986g1</name>
</gene>
<reference evidence="2 3" key="1">
    <citation type="submission" date="2015-08" db="EMBL/GenBank/DDBJ databases">
        <title>Next Generation Sequencing and Analysis of the Genome of Puccinia sorghi L Schw, the Causal Agent of Maize Common Rust.</title>
        <authorList>
            <person name="Rochi L."/>
            <person name="Burguener G."/>
            <person name="Darino M."/>
            <person name="Turjanski A."/>
            <person name="Kreff E."/>
            <person name="Dieguez M.J."/>
            <person name="Sacco F."/>
        </authorList>
    </citation>
    <scope>NUCLEOTIDE SEQUENCE [LARGE SCALE GENOMIC DNA]</scope>
    <source>
        <strain evidence="2 3">RO10H11247</strain>
    </source>
</reference>
<keyword evidence="1" id="KW-1133">Transmembrane helix</keyword>
<proteinExistence type="predicted"/>
<organism evidence="2 3">
    <name type="scientific">Puccinia sorghi</name>
    <dbReference type="NCBI Taxonomy" id="27349"/>
    <lineage>
        <taxon>Eukaryota</taxon>
        <taxon>Fungi</taxon>
        <taxon>Dikarya</taxon>
        <taxon>Basidiomycota</taxon>
        <taxon>Pucciniomycotina</taxon>
        <taxon>Pucciniomycetes</taxon>
        <taxon>Pucciniales</taxon>
        <taxon>Pucciniaceae</taxon>
        <taxon>Puccinia</taxon>
    </lineage>
</organism>
<keyword evidence="1" id="KW-0472">Membrane</keyword>
<evidence type="ECO:0000256" key="1">
    <source>
        <dbReference type="SAM" id="Phobius"/>
    </source>
</evidence>
<feature type="transmembrane region" description="Helical" evidence="1">
    <location>
        <begin position="540"/>
        <end position="560"/>
    </location>
</feature>
<name>A0A0L6US55_9BASI</name>
<protein>
    <submittedName>
        <fullName evidence="2">Uncharacterized protein</fullName>
    </submittedName>
</protein>
<keyword evidence="3" id="KW-1185">Reference proteome</keyword>
<accession>A0A0L6US55</accession>
<evidence type="ECO:0000313" key="3">
    <source>
        <dbReference type="Proteomes" id="UP000037035"/>
    </source>
</evidence>
<evidence type="ECO:0000313" key="2">
    <source>
        <dbReference type="EMBL" id="KNZ51361.1"/>
    </source>
</evidence>
<keyword evidence="1" id="KW-0812">Transmembrane</keyword>
<sequence>MTKFRESIRLKNGSDQVASWLGDCGEARGFERVGFLLGLWLKILTGWPAVVNEGGTSSILESDIEDGRIGPSCGERPVPVFLFRLTVGACLKKYFDLFSHVAVIFLQKIKTKCFVCWNEPALSTKMRPQIFYCLLICSTNNCCYSSTATIILVVNTVNKPLKKKFLLEKPLPLTLYTGNFAGDLIYTACRGNPCMSNFEGDLVYTASGDLLHHIAQATIYILECLIEQGLFKPCSHSHIFLYCPHTWSLYRQGGSCAEADQSKQMGGFGFGVLSGHRRRIGWTRVVPEGASGGKLRQWSTRGSGGCTAGGLRSEADAGRVVVELDKEWKLAGIWGCGNSMGAGVAGGVAELWVESRRSFCIYQSSTRTKSGGKSGFKLHNHQKGRTFTVSFQVAVCKERVLDTHRRRTLSYLLSCAALHESDYVAMQPLHCTKNSMHEAINSIQANNLPPMIWGLGLSSHTSFLSPLTSTVPSFRSSKTVTHSNTCQNLAPRALRCELVPQQSFLVYMSLGSYFSSYISWNYSISSAASRWTCVFSSESFVWWIVLLFCLFSVLFILLSLSSNLDPLVPPKILTDLQSQQELSILSEFLASFPLTCLLNHQSITFNHNPPHHYPLSIKLLMLIVQSIIK</sequence>
<dbReference type="Proteomes" id="UP000037035">
    <property type="component" value="Unassembled WGS sequence"/>
</dbReference>
<comment type="caution">
    <text evidence="2">The sequence shown here is derived from an EMBL/GenBank/DDBJ whole genome shotgun (WGS) entry which is preliminary data.</text>
</comment>